<keyword evidence="1" id="KW-1185">Reference proteome</keyword>
<accession>A0A914I120</accession>
<dbReference type="AlphaFoldDB" id="A0A914I120"/>
<proteinExistence type="predicted"/>
<name>A0A914I120_GLORO</name>
<evidence type="ECO:0000313" key="2">
    <source>
        <dbReference type="WBParaSite" id="Gr19_v10_g5889.t1"/>
    </source>
</evidence>
<sequence>MTSTTVRLCSLLTRFSSKKFVSCRTFSTTRPVLENPQRPPANRLSVDWGQDFSAYQPMPYNMGILDHNQMLFERTRTRLLFHGDDGSPLSLRLSLNYTIDGSPLVSLRDNRAQWIPKEAEDKRNWQMCITIRHMVSPPLNSSPDDTKPTLLLLPIGQAVALQQRLQLLDVNGVGSDSHRLAGPLFGIKKCAFYLSICRPPTTTSRSRRPLVFLSAHFLIPNEFHAWYPVVQSIPLPVAHLSALSECLRYFLAHPEAMAVMAKSANAPLTSVNNGKSHLSVGQTFFS</sequence>
<evidence type="ECO:0000313" key="1">
    <source>
        <dbReference type="Proteomes" id="UP000887572"/>
    </source>
</evidence>
<organism evidence="1 2">
    <name type="scientific">Globodera rostochiensis</name>
    <name type="common">Golden nematode worm</name>
    <name type="synonym">Heterodera rostochiensis</name>
    <dbReference type="NCBI Taxonomy" id="31243"/>
    <lineage>
        <taxon>Eukaryota</taxon>
        <taxon>Metazoa</taxon>
        <taxon>Ecdysozoa</taxon>
        <taxon>Nematoda</taxon>
        <taxon>Chromadorea</taxon>
        <taxon>Rhabditida</taxon>
        <taxon>Tylenchina</taxon>
        <taxon>Tylenchomorpha</taxon>
        <taxon>Tylenchoidea</taxon>
        <taxon>Heteroderidae</taxon>
        <taxon>Heteroderinae</taxon>
        <taxon>Globodera</taxon>
    </lineage>
</organism>
<protein>
    <submittedName>
        <fullName evidence="2">Uncharacterized protein</fullName>
    </submittedName>
</protein>
<dbReference type="Proteomes" id="UP000887572">
    <property type="component" value="Unplaced"/>
</dbReference>
<reference evidence="2" key="1">
    <citation type="submission" date="2022-11" db="UniProtKB">
        <authorList>
            <consortium name="WormBaseParasite"/>
        </authorList>
    </citation>
    <scope>IDENTIFICATION</scope>
</reference>
<dbReference type="WBParaSite" id="Gr19_v10_g5889.t1">
    <property type="protein sequence ID" value="Gr19_v10_g5889.t1"/>
    <property type="gene ID" value="Gr19_v10_g5889"/>
</dbReference>